<reference evidence="2" key="2">
    <citation type="submission" date="2011-04" db="EMBL/GenBank/DDBJ databases">
        <title>The complete genome of chromosome of Treponema succinifaciens DSM 2489.</title>
        <authorList>
            <person name="Lucas S."/>
            <person name="Copeland A."/>
            <person name="Lapidus A."/>
            <person name="Bruce D."/>
            <person name="Goodwin L."/>
            <person name="Pitluck S."/>
            <person name="Peters L."/>
            <person name="Kyrpides N."/>
            <person name="Mavromatis K."/>
            <person name="Ivanova N."/>
            <person name="Ovchinnikova G."/>
            <person name="Teshima H."/>
            <person name="Detter J.C."/>
            <person name="Tapia R."/>
            <person name="Han C."/>
            <person name="Land M."/>
            <person name="Hauser L."/>
            <person name="Markowitz V."/>
            <person name="Cheng J.-F."/>
            <person name="Hugenholtz P."/>
            <person name="Woyke T."/>
            <person name="Wu D."/>
            <person name="Gronow S."/>
            <person name="Wellnitz S."/>
            <person name="Brambilla E."/>
            <person name="Klenk H.-P."/>
            <person name="Eisen J.A."/>
        </authorList>
    </citation>
    <scope>NUCLEOTIDE SEQUENCE [LARGE SCALE GENOMIC DNA]</scope>
    <source>
        <strain evidence="2">ATCC 33096 / DSM 2489 / 6091</strain>
    </source>
</reference>
<dbReference type="HOGENOM" id="CLU_149158_1_0_12"/>
<dbReference type="EMBL" id="CP002631">
    <property type="protein sequence ID" value="AEB13268.1"/>
    <property type="molecule type" value="Genomic_DNA"/>
</dbReference>
<evidence type="ECO:0000313" key="1">
    <source>
        <dbReference type="EMBL" id="AEB13268.1"/>
    </source>
</evidence>
<organism evidence="1 2">
    <name type="scientific">Treponema succinifaciens (strain ATCC 33096 / DSM 2489 / 6091)</name>
    <dbReference type="NCBI Taxonomy" id="869209"/>
    <lineage>
        <taxon>Bacteria</taxon>
        <taxon>Pseudomonadati</taxon>
        <taxon>Spirochaetota</taxon>
        <taxon>Spirochaetia</taxon>
        <taxon>Spirochaetales</taxon>
        <taxon>Treponemataceae</taxon>
        <taxon>Treponema</taxon>
    </lineage>
</organism>
<dbReference type="STRING" id="869209.Tresu_0309"/>
<protein>
    <recommendedName>
        <fullName evidence="3">Type II toxin-antitoxin system MqsR family toxin</fullName>
    </recommendedName>
</protein>
<keyword evidence="2" id="KW-1185">Reference proteome</keyword>
<dbReference type="Gene3D" id="3.30.2310.40">
    <property type="match status" value="1"/>
</dbReference>
<dbReference type="RefSeq" id="WP_013700577.1">
    <property type="nucleotide sequence ID" value="NC_015385.1"/>
</dbReference>
<accession>F2NV33</accession>
<dbReference type="KEGG" id="tsu:Tresu_0309"/>
<evidence type="ECO:0008006" key="3">
    <source>
        <dbReference type="Google" id="ProtNLM"/>
    </source>
</evidence>
<dbReference type="GeneID" id="302997533"/>
<name>F2NV33_TRES6</name>
<gene>
    <name evidence="1" type="ordered locus">Tresu_0309</name>
</gene>
<proteinExistence type="predicted"/>
<reference evidence="1 2" key="1">
    <citation type="journal article" date="2011" name="Stand. Genomic Sci.">
        <title>Complete genome sequence of Treponema succinifaciens type strain (6091).</title>
        <authorList>
            <person name="Han C."/>
            <person name="Gronow S."/>
            <person name="Teshima H."/>
            <person name="Lapidus A."/>
            <person name="Nolan M."/>
            <person name="Lucas S."/>
            <person name="Hammon N."/>
            <person name="Deshpande S."/>
            <person name="Cheng J.F."/>
            <person name="Zeytun A."/>
            <person name="Tapia R."/>
            <person name="Goodwin L."/>
            <person name="Pitluck S."/>
            <person name="Liolios K."/>
            <person name="Pagani I."/>
            <person name="Ivanova N."/>
            <person name="Mavromatis K."/>
            <person name="Mikhailova N."/>
            <person name="Huntemann M."/>
            <person name="Pati A."/>
            <person name="Chen A."/>
            <person name="Palaniappan K."/>
            <person name="Land M."/>
            <person name="Hauser L."/>
            <person name="Brambilla E.M."/>
            <person name="Rohde M."/>
            <person name="Goker M."/>
            <person name="Woyke T."/>
            <person name="Bristow J."/>
            <person name="Eisen J.A."/>
            <person name="Markowitz V."/>
            <person name="Hugenholtz P."/>
            <person name="Kyrpides N.C."/>
            <person name="Klenk H.P."/>
            <person name="Detter J.C."/>
        </authorList>
    </citation>
    <scope>NUCLEOTIDE SEQUENCE [LARGE SCALE GENOMIC DNA]</scope>
    <source>
        <strain evidence="2">ATCC 33096 / DSM 2489 / 6091</strain>
    </source>
</reference>
<dbReference type="OrthoDB" id="1366475at2"/>
<dbReference type="InterPro" id="IPR038493">
    <property type="entry name" value="MqsR_sf"/>
</dbReference>
<dbReference type="Proteomes" id="UP000006852">
    <property type="component" value="Chromosome"/>
</dbReference>
<evidence type="ECO:0000313" key="2">
    <source>
        <dbReference type="Proteomes" id="UP000006852"/>
    </source>
</evidence>
<dbReference type="eggNOG" id="ENOG5030XN5">
    <property type="taxonomic scope" value="Bacteria"/>
</dbReference>
<dbReference type="AlphaFoldDB" id="F2NV33"/>
<sequence>MNNIIAAQLFIQRLKPLLEQNKVVFDPRNQKTMRFLLEEDMDESDVFEYLRKLDSSNYYDGPKADRNGEAGDIMMFLYPYEKTRIYIKLKIWTDKNGDFGAVISFHEEGDYD</sequence>